<feature type="transmembrane region" description="Helical" evidence="1">
    <location>
        <begin position="153"/>
        <end position="172"/>
    </location>
</feature>
<feature type="transmembrane region" description="Helical" evidence="1">
    <location>
        <begin position="487"/>
        <end position="506"/>
    </location>
</feature>
<feature type="domain" description="DUF7654" evidence="2">
    <location>
        <begin position="516"/>
        <end position="655"/>
    </location>
</feature>
<organism evidence="4 5">
    <name type="scientific">Candidatus Fimimorpha faecalis</name>
    <dbReference type="NCBI Taxonomy" id="2840824"/>
    <lineage>
        <taxon>Bacteria</taxon>
        <taxon>Bacillati</taxon>
        <taxon>Bacillota</taxon>
        <taxon>Clostridia</taxon>
        <taxon>Eubacteriales</taxon>
        <taxon>Candidatus Fimimorpha</taxon>
    </lineage>
</organism>
<dbReference type="Pfam" id="PF24672">
    <property type="entry name" value="DUF7654"/>
    <property type="match status" value="1"/>
</dbReference>
<feature type="transmembrane region" description="Helical" evidence="1">
    <location>
        <begin position="359"/>
        <end position="380"/>
    </location>
</feature>
<protein>
    <submittedName>
        <fullName evidence="4">Uncharacterized protein</fullName>
    </submittedName>
</protein>
<dbReference type="Proteomes" id="UP000824201">
    <property type="component" value="Unassembled WGS sequence"/>
</dbReference>
<evidence type="ECO:0000313" key="4">
    <source>
        <dbReference type="EMBL" id="HIR89925.1"/>
    </source>
</evidence>
<feature type="domain" description="DUF7657" evidence="3">
    <location>
        <begin position="11"/>
        <end position="410"/>
    </location>
</feature>
<evidence type="ECO:0000259" key="3">
    <source>
        <dbReference type="Pfam" id="PF24677"/>
    </source>
</evidence>
<feature type="transmembrane region" description="Helical" evidence="1">
    <location>
        <begin position="463"/>
        <end position="480"/>
    </location>
</feature>
<feature type="transmembrane region" description="Helical" evidence="1">
    <location>
        <begin position="333"/>
        <end position="352"/>
    </location>
</feature>
<name>A0A9D1JEM0_9FIRM</name>
<keyword evidence="1" id="KW-1133">Transmembrane helix</keyword>
<reference evidence="4" key="2">
    <citation type="journal article" date="2021" name="PeerJ">
        <title>Extensive microbial diversity within the chicken gut microbiome revealed by metagenomics and culture.</title>
        <authorList>
            <person name="Gilroy R."/>
            <person name="Ravi A."/>
            <person name="Getino M."/>
            <person name="Pursley I."/>
            <person name="Horton D.L."/>
            <person name="Alikhan N.F."/>
            <person name="Baker D."/>
            <person name="Gharbi K."/>
            <person name="Hall N."/>
            <person name="Watson M."/>
            <person name="Adriaenssens E.M."/>
            <person name="Foster-Nyarko E."/>
            <person name="Jarju S."/>
            <person name="Secka A."/>
            <person name="Antonio M."/>
            <person name="Oren A."/>
            <person name="Chaudhuri R.R."/>
            <person name="La Ragione R."/>
            <person name="Hildebrand F."/>
            <person name="Pallen M.J."/>
        </authorList>
    </citation>
    <scope>NUCLEOTIDE SEQUENCE</scope>
    <source>
        <strain evidence="4">ChiW13-3771</strain>
    </source>
</reference>
<feature type="transmembrane region" description="Helical" evidence="1">
    <location>
        <begin position="12"/>
        <end position="30"/>
    </location>
</feature>
<feature type="transmembrane region" description="Helical" evidence="1">
    <location>
        <begin position="431"/>
        <end position="451"/>
    </location>
</feature>
<feature type="transmembrane region" description="Helical" evidence="1">
    <location>
        <begin position="225"/>
        <end position="242"/>
    </location>
</feature>
<dbReference type="EMBL" id="DVHN01000189">
    <property type="protein sequence ID" value="HIR89925.1"/>
    <property type="molecule type" value="Genomic_DNA"/>
</dbReference>
<proteinExistence type="predicted"/>
<gene>
    <name evidence="4" type="ORF">IAC96_13355</name>
</gene>
<evidence type="ECO:0000256" key="1">
    <source>
        <dbReference type="SAM" id="Phobius"/>
    </source>
</evidence>
<feature type="transmembrane region" description="Helical" evidence="1">
    <location>
        <begin position="254"/>
        <end position="274"/>
    </location>
</feature>
<sequence length="657" mass="75220">MQRIGKQLFCYRYLIGIIIFIACVGLELHGSSLNIWLQWLPGGQQNNELIFGKLRAIRSDEWAVFTPLTLAQRYNPLGAYSYFSTIVRCGITDCFIVYGQPVWNPMMIFRIFQVGFLFLTAGQGMAFFWVGRGIVLFLISVEMGILLTNGNKFLSVAFAAMMLFAPMVQWWYAINGLVEMLIAGQLAVFAVYQYMRTTRYFIRFLSTLVLVWCGGTYILTFYPAWMVPFAYVWLVLLISVILKNKNTFQWIWKYDSLLVILFLALLGGCMFYTFDKSWDCIQAVLNSSYPGKRVSVGGQVAWTSLLSGSNLFFPYRTEMIPFLKRAEMPVCEFALFMDFFPIGTLFAIYAMIKRKRVDSCLIGLFVIDFLFTAYTVWGFPEWLAKLTLLSFSSSNRVAETVSFVRLLELFCAIGLYSRYKPLVRKKRVQHYIGAVVQMGIIAGIAMIMGIVNHTILPDYLWKKDVIVIVAIFFVVGWLVWHSDRIYMTGLFSCFCIGISLIAGGYVNPVQKGLDQVQNNPLLVQMKQIDLTDSGMWITEGMEFPYGNIPLLAGVSSLNATNVYPNLNEWAILDPYGTQKEIYNRYAHIQVVLTNEPTSFLLARMDEFIVKLNPDDLNKVGAKYILSRRDLTQFNRDTCQFVLAAQVEDYRVYKIITN</sequence>
<dbReference type="Pfam" id="PF24677">
    <property type="entry name" value="DUF7657"/>
    <property type="match status" value="1"/>
</dbReference>
<accession>A0A9D1JEM0</accession>
<dbReference type="InterPro" id="IPR056074">
    <property type="entry name" value="DUF7657"/>
</dbReference>
<dbReference type="AlphaFoldDB" id="A0A9D1JEM0"/>
<reference evidence="4" key="1">
    <citation type="submission" date="2020-10" db="EMBL/GenBank/DDBJ databases">
        <authorList>
            <person name="Gilroy R."/>
        </authorList>
    </citation>
    <scope>NUCLEOTIDE SEQUENCE</scope>
    <source>
        <strain evidence="4">ChiW13-3771</strain>
    </source>
</reference>
<keyword evidence="1" id="KW-0812">Transmembrane</keyword>
<keyword evidence="1" id="KW-0472">Membrane</keyword>
<evidence type="ECO:0000313" key="5">
    <source>
        <dbReference type="Proteomes" id="UP000824201"/>
    </source>
</evidence>
<feature type="transmembrane region" description="Helical" evidence="1">
    <location>
        <begin position="178"/>
        <end position="195"/>
    </location>
</feature>
<feature type="transmembrane region" description="Helical" evidence="1">
    <location>
        <begin position="111"/>
        <end position="141"/>
    </location>
</feature>
<dbReference type="InterPro" id="IPR056071">
    <property type="entry name" value="DUF7654"/>
</dbReference>
<comment type="caution">
    <text evidence="4">The sequence shown here is derived from an EMBL/GenBank/DDBJ whole genome shotgun (WGS) entry which is preliminary data.</text>
</comment>
<feature type="transmembrane region" description="Helical" evidence="1">
    <location>
        <begin position="200"/>
        <end position="219"/>
    </location>
</feature>
<evidence type="ECO:0000259" key="2">
    <source>
        <dbReference type="Pfam" id="PF24672"/>
    </source>
</evidence>
<feature type="transmembrane region" description="Helical" evidence="1">
    <location>
        <begin position="400"/>
        <end position="419"/>
    </location>
</feature>
<dbReference type="PROSITE" id="PS51257">
    <property type="entry name" value="PROKAR_LIPOPROTEIN"/>
    <property type="match status" value="1"/>
</dbReference>